<keyword evidence="2" id="KW-1185">Reference proteome</keyword>
<comment type="caution">
    <text evidence="1">The sequence shown here is derived from an EMBL/GenBank/DDBJ whole genome shotgun (WGS) entry which is preliminary data.</text>
</comment>
<sequence length="60" mass="6608">MSKRTAKITQAELERVFRAAKAQGLQIARIIARSDAYVIETDVSPEPTIAPAMAKRKPVL</sequence>
<gene>
    <name evidence="1" type="ORF">B2M20_02295</name>
</gene>
<protein>
    <submittedName>
        <fullName evidence="1">Uncharacterized protein</fullName>
    </submittedName>
</protein>
<dbReference type="Proteomes" id="UP000189940">
    <property type="component" value="Unassembled WGS sequence"/>
</dbReference>
<accession>A0A1V4I291</accession>
<dbReference type="OrthoDB" id="7877252at2"/>
<dbReference type="EMBL" id="MWPQ01000005">
    <property type="protein sequence ID" value="OPH84348.1"/>
    <property type="molecule type" value="Genomic_DNA"/>
</dbReference>
<name>A0A1V4I291_NITVU</name>
<organism evidence="1 2">
    <name type="scientific">Nitrobacter vulgaris</name>
    <dbReference type="NCBI Taxonomy" id="29421"/>
    <lineage>
        <taxon>Bacteria</taxon>
        <taxon>Pseudomonadati</taxon>
        <taxon>Pseudomonadota</taxon>
        <taxon>Alphaproteobacteria</taxon>
        <taxon>Hyphomicrobiales</taxon>
        <taxon>Nitrobacteraceae</taxon>
        <taxon>Nitrobacter</taxon>
    </lineage>
</organism>
<dbReference type="AlphaFoldDB" id="A0A1V4I291"/>
<proteinExistence type="predicted"/>
<reference evidence="1 2" key="1">
    <citation type="submission" date="2017-02" db="EMBL/GenBank/DDBJ databases">
        <title>Genome sequence of the nitrite-oxidizing bacterium Nitrobacter vulgaris strain Ab1.</title>
        <authorList>
            <person name="Mellbye B.L."/>
            <person name="Davis E.W."/>
            <person name="Spieck E."/>
            <person name="Chang J.H."/>
            <person name="Bottomley P.J."/>
            <person name="Sayavedra-Soto L.A."/>
        </authorList>
    </citation>
    <scope>NUCLEOTIDE SEQUENCE [LARGE SCALE GENOMIC DNA]</scope>
    <source>
        <strain evidence="1 2">Ab1</strain>
    </source>
</reference>
<evidence type="ECO:0000313" key="2">
    <source>
        <dbReference type="Proteomes" id="UP000189940"/>
    </source>
</evidence>
<dbReference type="RefSeq" id="WP_079445486.1">
    <property type="nucleotide sequence ID" value="NZ_MWPQ01000005.1"/>
</dbReference>
<evidence type="ECO:0000313" key="1">
    <source>
        <dbReference type="EMBL" id="OPH84348.1"/>
    </source>
</evidence>